<keyword evidence="3" id="KW-0813">Transport</keyword>
<evidence type="ECO:0000256" key="8">
    <source>
        <dbReference type="RuleBase" id="RU363041"/>
    </source>
</evidence>
<feature type="transmembrane region" description="Helical" evidence="8">
    <location>
        <begin position="139"/>
        <end position="172"/>
    </location>
</feature>
<keyword evidence="7 8" id="KW-0472">Membrane</keyword>
<dbReference type="AlphaFoldDB" id="A0A4Q1KBQ9"/>
<evidence type="ECO:0000256" key="4">
    <source>
        <dbReference type="ARBA" id="ARBA00022475"/>
    </source>
</evidence>
<evidence type="ECO:0000256" key="3">
    <source>
        <dbReference type="ARBA" id="ARBA00022448"/>
    </source>
</evidence>
<dbReference type="RefSeq" id="WP_129461368.1">
    <property type="nucleotide sequence ID" value="NZ_SBKN01000004.1"/>
</dbReference>
<dbReference type="GO" id="GO:0005886">
    <property type="term" value="C:plasma membrane"/>
    <property type="evidence" value="ECO:0007669"/>
    <property type="project" value="UniProtKB-SubCell"/>
</dbReference>
<organism evidence="9 10">
    <name type="scientific">Flavobacterium stagni</name>
    <dbReference type="NCBI Taxonomy" id="2506421"/>
    <lineage>
        <taxon>Bacteria</taxon>
        <taxon>Pseudomonadati</taxon>
        <taxon>Bacteroidota</taxon>
        <taxon>Flavobacteriia</taxon>
        <taxon>Flavobacteriales</taxon>
        <taxon>Flavobacteriaceae</taxon>
        <taxon>Flavobacterium</taxon>
    </lineage>
</organism>
<dbReference type="Pfam" id="PF01925">
    <property type="entry name" value="TauE"/>
    <property type="match status" value="1"/>
</dbReference>
<feature type="transmembrane region" description="Helical" evidence="8">
    <location>
        <begin position="236"/>
        <end position="258"/>
    </location>
</feature>
<gene>
    <name evidence="9" type="ORF">EQG61_07815</name>
</gene>
<evidence type="ECO:0000256" key="6">
    <source>
        <dbReference type="ARBA" id="ARBA00022989"/>
    </source>
</evidence>
<reference evidence="10" key="1">
    <citation type="submission" date="2019-01" db="EMBL/GenBank/DDBJ databases">
        <title>Cytophagaceae bacterium strain CAR-16.</title>
        <authorList>
            <person name="Chen W.-M."/>
        </authorList>
    </citation>
    <scope>NUCLEOTIDE SEQUENCE [LARGE SCALE GENOMIC DNA]</scope>
    <source>
        <strain evidence="10">WWJ-16</strain>
    </source>
</reference>
<comment type="caution">
    <text evidence="9">The sequence shown here is derived from an EMBL/GenBank/DDBJ whole genome shotgun (WGS) entry which is preliminary data.</text>
</comment>
<name>A0A4Q1KBQ9_9FLAO</name>
<dbReference type="Proteomes" id="UP000289857">
    <property type="component" value="Unassembled WGS sequence"/>
</dbReference>
<dbReference type="InterPro" id="IPR052017">
    <property type="entry name" value="TSUP"/>
</dbReference>
<feature type="transmembrane region" description="Helical" evidence="8">
    <location>
        <begin position="75"/>
        <end position="95"/>
    </location>
</feature>
<evidence type="ECO:0000256" key="5">
    <source>
        <dbReference type="ARBA" id="ARBA00022692"/>
    </source>
</evidence>
<keyword evidence="5 8" id="KW-0812">Transmembrane</keyword>
<sequence length="259" mass="28007">MEIYAIIILCLAAFAAGFVDAVVGGGGLIQTPVAMIVLPKESVATLIGTLKIPAFSGTSMAARQYVRRVALKLRLLILMGTLAFLASFCGSWLLTQVRNDFMKPVLLIVLIGIAIYTFVKKDFGQQSQKLRTDNELLIYGILLSVVIGFYDGFIGPGTGSFLVIGFILVLGFDFLQASAHAKMVNLATNLGSILLFLLKGKIIWTLALPMALANATGGWIGAKTAISKGNQFIRKVFLFVVIGTLLRFAWDVVCLFNHI</sequence>
<feature type="transmembrane region" description="Helical" evidence="8">
    <location>
        <begin position="101"/>
        <end position="119"/>
    </location>
</feature>
<feature type="transmembrane region" description="Helical" evidence="8">
    <location>
        <begin position="192"/>
        <end position="215"/>
    </location>
</feature>
<comment type="subcellular location">
    <subcellularLocation>
        <location evidence="1 8">Cell membrane</location>
        <topology evidence="1 8">Multi-pass membrane protein</topology>
    </subcellularLocation>
</comment>
<accession>A0A4Q1KBQ9</accession>
<evidence type="ECO:0000256" key="7">
    <source>
        <dbReference type="ARBA" id="ARBA00023136"/>
    </source>
</evidence>
<feature type="transmembrane region" description="Helical" evidence="8">
    <location>
        <begin position="45"/>
        <end position="63"/>
    </location>
</feature>
<proteinExistence type="inferred from homology"/>
<evidence type="ECO:0000256" key="1">
    <source>
        <dbReference type="ARBA" id="ARBA00004651"/>
    </source>
</evidence>
<dbReference type="EMBL" id="SBKN01000004">
    <property type="protein sequence ID" value="RXR22482.1"/>
    <property type="molecule type" value="Genomic_DNA"/>
</dbReference>
<evidence type="ECO:0000313" key="10">
    <source>
        <dbReference type="Proteomes" id="UP000289857"/>
    </source>
</evidence>
<dbReference type="PANTHER" id="PTHR30269">
    <property type="entry name" value="TRANSMEMBRANE PROTEIN YFCA"/>
    <property type="match status" value="1"/>
</dbReference>
<protein>
    <recommendedName>
        <fullName evidence="8">Probable membrane transporter protein</fullName>
    </recommendedName>
</protein>
<evidence type="ECO:0000313" key="9">
    <source>
        <dbReference type="EMBL" id="RXR22482.1"/>
    </source>
</evidence>
<dbReference type="PANTHER" id="PTHR30269:SF0">
    <property type="entry name" value="MEMBRANE TRANSPORTER PROTEIN YFCA-RELATED"/>
    <property type="match status" value="1"/>
</dbReference>
<evidence type="ECO:0000256" key="2">
    <source>
        <dbReference type="ARBA" id="ARBA00009142"/>
    </source>
</evidence>
<comment type="similarity">
    <text evidence="2 8">Belongs to the 4-toluene sulfonate uptake permease (TSUP) (TC 2.A.102) family.</text>
</comment>
<dbReference type="OrthoDB" id="554695at2"/>
<keyword evidence="6 8" id="KW-1133">Transmembrane helix</keyword>
<keyword evidence="10" id="KW-1185">Reference proteome</keyword>
<dbReference type="InterPro" id="IPR002781">
    <property type="entry name" value="TM_pro_TauE-like"/>
</dbReference>
<keyword evidence="4 8" id="KW-1003">Cell membrane</keyword>